<dbReference type="InterPro" id="IPR033505">
    <property type="entry name" value="USPL1"/>
</dbReference>
<keyword evidence="4" id="KW-1185">Reference proteome</keyword>
<gene>
    <name evidence="3" type="ORF">DGYR_LOCUS3046</name>
</gene>
<dbReference type="Pfam" id="PF15499">
    <property type="entry name" value="Peptidase_C98"/>
    <property type="match status" value="1"/>
</dbReference>
<evidence type="ECO:0000313" key="4">
    <source>
        <dbReference type="Proteomes" id="UP000549394"/>
    </source>
</evidence>
<feature type="compositionally biased region" description="Low complexity" evidence="1">
    <location>
        <begin position="553"/>
        <end position="563"/>
    </location>
</feature>
<dbReference type="Proteomes" id="UP000549394">
    <property type="component" value="Unassembled WGS sequence"/>
</dbReference>
<accession>A0A7I8VDY6</accession>
<dbReference type="Gene3D" id="3.90.70.10">
    <property type="entry name" value="Cysteine proteinases"/>
    <property type="match status" value="1"/>
</dbReference>
<name>A0A7I8VDY6_9ANNE</name>
<dbReference type="SUPFAM" id="SSF54001">
    <property type="entry name" value="Cysteine proteinases"/>
    <property type="match status" value="1"/>
</dbReference>
<dbReference type="InterPro" id="IPR028890">
    <property type="entry name" value="Peptidase_C98"/>
</dbReference>
<dbReference type="GO" id="GO:0016926">
    <property type="term" value="P:protein desumoylation"/>
    <property type="evidence" value="ECO:0007669"/>
    <property type="project" value="TreeGrafter"/>
</dbReference>
<feature type="domain" description="USP" evidence="2">
    <location>
        <begin position="205"/>
        <end position="498"/>
    </location>
</feature>
<evidence type="ECO:0000313" key="3">
    <source>
        <dbReference type="EMBL" id="CAD5114170.1"/>
    </source>
</evidence>
<evidence type="ECO:0000256" key="1">
    <source>
        <dbReference type="SAM" id="MobiDB-lite"/>
    </source>
</evidence>
<dbReference type="PANTHER" id="PTHR15294">
    <property type="entry name" value="RETINOVIN-RELATED"/>
    <property type="match status" value="1"/>
</dbReference>
<dbReference type="OrthoDB" id="6160353at2759"/>
<protein>
    <submittedName>
        <fullName evidence="3">DgyrCDS3312</fullName>
    </submittedName>
</protein>
<dbReference type="GO" id="GO:0030576">
    <property type="term" value="P:Cajal body organization"/>
    <property type="evidence" value="ECO:0007669"/>
    <property type="project" value="InterPro"/>
</dbReference>
<dbReference type="GO" id="GO:0032183">
    <property type="term" value="F:SUMO binding"/>
    <property type="evidence" value="ECO:0007669"/>
    <property type="project" value="InterPro"/>
</dbReference>
<proteinExistence type="predicted"/>
<feature type="region of interest" description="Disordered" evidence="1">
    <location>
        <begin position="550"/>
        <end position="576"/>
    </location>
</feature>
<dbReference type="InterPro" id="IPR038765">
    <property type="entry name" value="Papain-like_cys_pep_sf"/>
</dbReference>
<dbReference type="PANTHER" id="PTHR15294:SF3">
    <property type="entry name" value="SUMO-SPECIFIC ISOPEPTIDASE USPL1"/>
    <property type="match status" value="1"/>
</dbReference>
<dbReference type="AlphaFoldDB" id="A0A7I8VDY6"/>
<dbReference type="InterPro" id="IPR028889">
    <property type="entry name" value="USP"/>
</dbReference>
<evidence type="ECO:0000259" key="2">
    <source>
        <dbReference type="PROSITE" id="PS50235"/>
    </source>
</evidence>
<dbReference type="CDD" id="cd02257">
    <property type="entry name" value="Peptidase_C19"/>
    <property type="match status" value="1"/>
</dbReference>
<organism evidence="3 4">
    <name type="scientific">Dimorphilus gyrociliatus</name>
    <dbReference type="NCBI Taxonomy" id="2664684"/>
    <lineage>
        <taxon>Eukaryota</taxon>
        <taxon>Metazoa</taxon>
        <taxon>Spiralia</taxon>
        <taxon>Lophotrochozoa</taxon>
        <taxon>Annelida</taxon>
        <taxon>Polychaeta</taxon>
        <taxon>Polychaeta incertae sedis</taxon>
        <taxon>Dinophilidae</taxon>
        <taxon>Dimorphilus</taxon>
    </lineage>
</organism>
<comment type="caution">
    <text evidence="3">The sequence shown here is derived from an EMBL/GenBank/DDBJ whole genome shotgun (WGS) entry which is preliminary data.</text>
</comment>
<feature type="region of interest" description="Disordered" evidence="1">
    <location>
        <begin position="611"/>
        <end position="638"/>
    </location>
</feature>
<reference evidence="3 4" key="1">
    <citation type="submission" date="2020-08" db="EMBL/GenBank/DDBJ databases">
        <authorList>
            <person name="Hejnol A."/>
        </authorList>
    </citation>
    <scope>NUCLEOTIDE SEQUENCE [LARGE SCALE GENOMIC DNA]</scope>
</reference>
<dbReference type="PROSITE" id="PS50235">
    <property type="entry name" value="USP_3"/>
    <property type="match status" value="1"/>
</dbReference>
<dbReference type="GO" id="GO:0015030">
    <property type="term" value="C:Cajal body"/>
    <property type="evidence" value="ECO:0007669"/>
    <property type="project" value="TreeGrafter"/>
</dbReference>
<sequence length="679" mass="77381">MLNVPITSRKRFNIVPSFPNGSTQLTGILTENSNLTHFQTKELCRHCGSEVVEFKNHRFKDESLFKLCSSPICVADAFDDSWAGNLPYGNDQPILVPLPIKPSVPSQNNDYQDILDEMNGCVTVPHQTENTSDLLPVESNFVPIKTTENCKLSEDSSGIDVQSCSSSNSDNKMKMSSQNVFLKLKNELPDKSQLEKRFKDVQKWPHWKNEHNLCWLDVLLTIFVHNSVLRRLLRMEENHRTTLHQLIATYDDMILLLNPHLRRVSPESDIEGRYELDSSSVEDVVEQHMNNIRFTVLDSLIPDLRNYKIGNAESPVNALKLLMKNSANIRQFLQVEFTNTTVCQTCGASDTTNLVRDFVTIPSPTKNLSFRAPTYLRKCPNIKCKNLEAHSTIKWKNLPPCFAFLFPNGYNPEKSRIGNILQYLNFEFEQKMYKLRAVIQLVEKKFKGAVNHFITWIRDYECGHWMRCDDLSNAELRFQKNTPLIYSTEISMLFFEISDEDPVNLKPRVTTPVRTKQAHAAIPNPIQHNSNGKSKFDFSSLSSFPSYQRKISHSSLSSPVSEPSGRRRKRTRDSLSVTNGVTVNLIPICKKPKKSVKETLIPVSENTTSKVEQVPSEIKEDASVNAVDESECKKTEDNGMSEHDITRIIDPLLPNNLSTDYDLMRALNDDILSGFLTET</sequence>
<dbReference type="EMBL" id="CAJFCJ010000005">
    <property type="protein sequence ID" value="CAD5114170.1"/>
    <property type="molecule type" value="Genomic_DNA"/>
</dbReference>